<keyword evidence="6" id="KW-1185">Reference proteome</keyword>
<dbReference type="Pfam" id="PF13377">
    <property type="entry name" value="Peripla_BP_3"/>
    <property type="match status" value="1"/>
</dbReference>
<dbReference type="SMART" id="SM00354">
    <property type="entry name" value="HTH_LACI"/>
    <property type="match status" value="1"/>
</dbReference>
<accession>A0A6M8B3T8</accession>
<dbReference type="EMBL" id="CP053642">
    <property type="protein sequence ID" value="QKD79317.1"/>
    <property type="molecule type" value="Genomic_DNA"/>
</dbReference>
<dbReference type="PROSITE" id="PS50932">
    <property type="entry name" value="HTH_LACI_2"/>
    <property type="match status" value="1"/>
</dbReference>
<evidence type="ECO:0000313" key="5">
    <source>
        <dbReference type="EMBL" id="QKD79317.1"/>
    </source>
</evidence>
<dbReference type="PANTHER" id="PTHR30146:SF109">
    <property type="entry name" value="HTH-TYPE TRANSCRIPTIONAL REGULATOR GALS"/>
    <property type="match status" value="1"/>
</dbReference>
<dbReference type="PANTHER" id="PTHR30146">
    <property type="entry name" value="LACI-RELATED TRANSCRIPTIONAL REPRESSOR"/>
    <property type="match status" value="1"/>
</dbReference>
<dbReference type="CDD" id="cd06267">
    <property type="entry name" value="PBP1_LacI_sugar_binding-like"/>
    <property type="match status" value="1"/>
</dbReference>
<evidence type="ECO:0000256" key="1">
    <source>
        <dbReference type="ARBA" id="ARBA00023015"/>
    </source>
</evidence>
<dbReference type="InterPro" id="IPR000843">
    <property type="entry name" value="HTH_LacI"/>
</dbReference>
<organism evidence="5 6">
    <name type="scientific">Actinomyces marmotae</name>
    <dbReference type="NCBI Taxonomy" id="2737173"/>
    <lineage>
        <taxon>Bacteria</taxon>
        <taxon>Bacillati</taxon>
        <taxon>Actinomycetota</taxon>
        <taxon>Actinomycetes</taxon>
        <taxon>Actinomycetales</taxon>
        <taxon>Actinomycetaceae</taxon>
        <taxon>Actinomyces</taxon>
    </lineage>
</organism>
<dbReference type="Pfam" id="PF00356">
    <property type="entry name" value="LacI"/>
    <property type="match status" value="1"/>
</dbReference>
<sequence length="374" mass="39005">MTTGRDGRVTISTVAARCGRSISTVSAALNGAAGVAPATREEILAVAAELGYNADPRARLLRQRRTGLIGASFDINQAFQGGIVDGLYRSCSQHGRSLVLAASTPHRDEAEGLRSLLTERCEGLILVDPWVGHDIVADAAARVPVVMVCRESGLSNADLVRSRDDVGITALVDHLVLTGRRRITHVDGGGASSAPMRRATFLAAMAEHGLGDRARVIDGGSDEESGTRAVRVILDARALPDAILCFNDHQAIGALMELRRCGVRVPEDVAVTGYDGIPATGLTAFSVTTIEQDALLLAEVAVRALAARMESREEGGGAGGRGAGAPAVAPPMMPDGVVVQERPEGGLLYSVMPRLVLRGTSQAAPAAYAARAPR</sequence>
<keyword evidence="1" id="KW-0805">Transcription regulation</keyword>
<dbReference type="Gene3D" id="1.10.260.40">
    <property type="entry name" value="lambda repressor-like DNA-binding domains"/>
    <property type="match status" value="1"/>
</dbReference>
<dbReference type="RefSeq" id="WP_159523959.1">
    <property type="nucleotide sequence ID" value="NZ_CP053642.1"/>
</dbReference>
<dbReference type="SUPFAM" id="SSF47413">
    <property type="entry name" value="lambda repressor-like DNA-binding domains"/>
    <property type="match status" value="1"/>
</dbReference>
<keyword evidence="2 5" id="KW-0238">DNA-binding</keyword>
<evidence type="ECO:0000259" key="4">
    <source>
        <dbReference type="PROSITE" id="PS50932"/>
    </source>
</evidence>
<dbReference type="Proteomes" id="UP000504752">
    <property type="component" value="Chromosome"/>
</dbReference>
<dbReference type="CDD" id="cd01392">
    <property type="entry name" value="HTH_LacI"/>
    <property type="match status" value="1"/>
</dbReference>
<feature type="domain" description="HTH lacI-type" evidence="4">
    <location>
        <begin position="9"/>
        <end position="63"/>
    </location>
</feature>
<evidence type="ECO:0000256" key="2">
    <source>
        <dbReference type="ARBA" id="ARBA00023125"/>
    </source>
</evidence>
<proteinExistence type="predicted"/>
<dbReference type="GO" id="GO:0000976">
    <property type="term" value="F:transcription cis-regulatory region binding"/>
    <property type="evidence" value="ECO:0007669"/>
    <property type="project" value="TreeGrafter"/>
</dbReference>
<dbReference type="InterPro" id="IPR010982">
    <property type="entry name" value="Lambda_DNA-bd_dom_sf"/>
</dbReference>
<dbReference type="InterPro" id="IPR046335">
    <property type="entry name" value="LacI/GalR-like_sensor"/>
</dbReference>
<dbReference type="KEGG" id="amam:HPC72_02710"/>
<keyword evidence="3" id="KW-0804">Transcription</keyword>
<protein>
    <submittedName>
        <fullName evidence="5">LacI family DNA-binding transcriptional regulator</fullName>
    </submittedName>
</protein>
<evidence type="ECO:0000313" key="6">
    <source>
        <dbReference type="Proteomes" id="UP000504752"/>
    </source>
</evidence>
<gene>
    <name evidence="5" type="ORF">HPC72_02710</name>
</gene>
<reference evidence="5 6" key="1">
    <citation type="submission" date="2020-05" db="EMBL/GenBank/DDBJ databases">
        <title>Actinomyces sp. zg-325.</title>
        <authorList>
            <person name="Yang C."/>
        </authorList>
    </citation>
    <scope>NUCLEOTIDE SEQUENCE [LARGE SCALE GENOMIC DNA]</scope>
    <source>
        <strain evidence="6">zg-325</strain>
    </source>
</reference>
<dbReference type="AlphaFoldDB" id="A0A6M8B3T8"/>
<dbReference type="GO" id="GO:0003700">
    <property type="term" value="F:DNA-binding transcription factor activity"/>
    <property type="evidence" value="ECO:0007669"/>
    <property type="project" value="TreeGrafter"/>
</dbReference>
<name>A0A6M8B3T8_9ACTO</name>
<dbReference type="InterPro" id="IPR028082">
    <property type="entry name" value="Peripla_BP_I"/>
</dbReference>
<dbReference type="Gene3D" id="3.40.50.2300">
    <property type="match status" value="2"/>
</dbReference>
<evidence type="ECO:0000256" key="3">
    <source>
        <dbReference type="ARBA" id="ARBA00023163"/>
    </source>
</evidence>
<dbReference type="SUPFAM" id="SSF53822">
    <property type="entry name" value="Periplasmic binding protein-like I"/>
    <property type="match status" value="1"/>
</dbReference>